<dbReference type="PROSITE" id="PS51257">
    <property type="entry name" value="PROKAR_LIPOPROTEIN"/>
    <property type="match status" value="1"/>
</dbReference>
<keyword evidence="2" id="KW-0614">Plasmid</keyword>
<dbReference type="AlphaFoldDB" id="A0A1V0M7A1"/>
<evidence type="ECO:0008006" key="4">
    <source>
        <dbReference type="Google" id="ProtNLM"/>
    </source>
</evidence>
<organism evidence="2">
    <name type="scientific">Providencia rettgeri</name>
    <dbReference type="NCBI Taxonomy" id="587"/>
    <lineage>
        <taxon>Bacteria</taxon>
        <taxon>Pseudomonadati</taxon>
        <taxon>Pseudomonadota</taxon>
        <taxon>Gammaproteobacteria</taxon>
        <taxon>Enterobacterales</taxon>
        <taxon>Morganellaceae</taxon>
        <taxon>Providencia</taxon>
    </lineage>
</organism>
<keyword evidence="1" id="KW-0732">Signal</keyword>
<evidence type="ECO:0000313" key="2">
    <source>
        <dbReference type="EMBL" id="ARD70773.1"/>
    </source>
</evidence>
<dbReference type="EMBL" id="SHDO01000017">
    <property type="protein sequence ID" value="MBX6981461.1"/>
    <property type="molecule type" value="Genomic_DNA"/>
</dbReference>
<accession>A0A1V0M7A1</accession>
<sequence>MMGINRSCIALVCFFLSSCGSTTGAITTHEHLVTQAAQDKHVSSGGFDRVADTYVLAREITGLESNEIKQLYEVKGSGNTLIKIDMASIPCSILLKKNTSQSSEIWLITDMGCNEYL</sequence>
<dbReference type="Proteomes" id="UP000824410">
    <property type="component" value="Unassembled WGS sequence"/>
</dbReference>
<gene>
    <name evidence="3" type="ORF">EX242_14505</name>
    <name evidence="2" type="ORF">pC131_00043</name>
</gene>
<name>A0A1V0M7A1_PRORE</name>
<dbReference type="EMBL" id="KX774387">
    <property type="protein sequence ID" value="ARD70773.1"/>
    <property type="molecule type" value="Genomic_DNA"/>
</dbReference>
<feature type="chain" id="PRO_5042342126" description="Lipoprotein" evidence="1">
    <location>
        <begin position="25"/>
        <end position="117"/>
    </location>
</feature>
<reference evidence="2" key="1">
    <citation type="submission" date="2016-08" db="EMBL/GenBank/DDBJ databases">
        <title>The complete plasmid sequence pC131 of Providencia rettgeri strain 30905.</title>
        <authorList>
            <person name="Dropa M."/>
            <person name="Ghiglione B."/>
            <person name="Matte M.H."/>
            <person name="Lincopan N."/>
            <person name="Cerdeira L."/>
        </authorList>
    </citation>
    <scope>NUCLEOTIDE SEQUENCE</scope>
    <source>
        <strain evidence="2">30905</strain>
        <plasmid evidence="2">pC131</plasmid>
    </source>
</reference>
<proteinExistence type="predicted"/>
<dbReference type="RefSeq" id="WP_135017213.1">
    <property type="nucleotide sequence ID" value="NC_022589.1"/>
</dbReference>
<evidence type="ECO:0000256" key="1">
    <source>
        <dbReference type="SAM" id="SignalP"/>
    </source>
</evidence>
<protein>
    <recommendedName>
        <fullName evidence="4">Lipoprotein</fullName>
    </recommendedName>
</protein>
<feature type="signal peptide" evidence="1">
    <location>
        <begin position="1"/>
        <end position="24"/>
    </location>
</feature>
<reference evidence="3" key="2">
    <citation type="submission" date="2019-02" db="EMBL/GenBank/DDBJ databases">
        <title>Genomic characterization of isolates from hospital effluents in KZN, South Africa.</title>
        <authorList>
            <person name="Ntshobeni N."/>
            <person name="Allam M."/>
            <person name="Ismail A."/>
            <person name="Amoako D."/>
            <person name="Essack S."/>
            <person name="Chenia H."/>
        </authorList>
    </citation>
    <scope>NUCLEOTIDE SEQUENCE</scope>
    <source>
        <strain evidence="3">AFE97_S1</strain>
    </source>
</reference>
<geneLocation type="plasmid" evidence="2">
    <name>pC131</name>
</geneLocation>
<evidence type="ECO:0000313" key="3">
    <source>
        <dbReference type="EMBL" id="MBX6981461.1"/>
    </source>
</evidence>